<dbReference type="AlphaFoldDB" id="A0A172WDU0"/>
<dbReference type="InterPro" id="IPR036187">
    <property type="entry name" value="DNA_mismatch_repair_MutS_sf"/>
</dbReference>
<dbReference type="Gene3D" id="1.10.1420.10">
    <property type="match status" value="2"/>
</dbReference>
<feature type="domain" description="DNA mismatch repair proteins mutS family" evidence="12">
    <location>
        <begin position="688"/>
        <end position="704"/>
    </location>
</feature>
<dbReference type="NCBIfam" id="NF003810">
    <property type="entry name" value="PRK05399.1"/>
    <property type="match status" value="1"/>
</dbReference>
<sequence>MNKKNMILDHTPMIKQYLSIKSNYCDIFLLYRMGDFYELFYEDAIRISKLLNLTLTKRGYSLGSEVPMAGIPVSSLNYYLKKIIDLRESVAICEQNGIKKSSSGLIDRKVVKVITPGTAVEDFLLEEDKDNLLGSIYYKNKKFGYAILNLCSGSFCISEHLSCESFISEIHRTNPEELLVPENFSNSTVILNRKGIRYKSLREFDFKYACKQLEIQFGFESILNLKEKNLDLAIRASGCLLSYAKSIQCFYLPHIKSISVRCDNDYIYMSDVTRKHLEIFLNVSGKKEHTLLSILDHTSTSMGSRLLKQWLSSPIKDTSVIKNRHAVIKALKTVFFLLKPLLKKIGDLERIISRIYLKTACPRDLILMRVALNQFSKINFILNNTNCSCLKDISYSIKEFNSIKELLERSIKDFPSSTIQEGNVIEDRYNSELDNWRSIKEGTCNYIKSFEIKERNDLNISSLKIRYNKIIGYYIQISKRHFGLVPDHYILRQTLKNFKRYSTQKLIEYEYNIINAREKVLEIEKKLYNEIFDFIFPHLESLQKSSFSLSKLDVLNNLSERACTLNYVCPIIHNKYGILLSNGRHPVVETILRTPFIPNSVHLSKEQNTLIITGPNMGGKSTYMRQIALIVIMAWIGSFVPASYAKIGYFDKIFTRIGSADNVANGKSTFMTEMVEMSYILRNANKYSLILIDEIGRGTSINDGLSLAWACMEFFVKKIKSMTLLSTHYFALTDFKNNFSNVKNVYFDALEYNKKVSFMYSLKEGSYRKSYGLAVAELADFPSSVIEMAKKKFQELSSSE</sequence>
<feature type="transmembrane region" description="Helical" evidence="11">
    <location>
        <begin position="627"/>
        <end position="647"/>
    </location>
</feature>
<dbReference type="SUPFAM" id="SSF48334">
    <property type="entry name" value="DNA repair protein MutS, domain III"/>
    <property type="match status" value="1"/>
</dbReference>
<dbReference type="GO" id="GO:0030983">
    <property type="term" value="F:mismatched DNA binding"/>
    <property type="evidence" value="ECO:0007669"/>
    <property type="project" value="InterPro"/>
</dbReference>
<evidence type="ECO:0000313" key="13">
    <source>
        <dbReference type="EMBL" id="ANF17146.1"/>
    </source>
</evidence>
<keyword evidence="5" id="KW-0067">ATP-binding</keyword>
<evidence type="ECO:0000256" key="3">
    <source>
        <dbReference type="ARBA" id="ARBA00022741"/>
    </source>
</evidence>
<evidence type="ECO:0000256" key="6">
    <source>
        <dbReference type="ARBA" id="ARBA00023125"/>
    </source>
</evidence>
<dbReference type="InterPro" id="IPR000432">
    <property type="entry name" value="DNA_mismatch_repair_MutS_C"/>
</dbReference>
<dbReference type="SMART" id="SM00533">
    <property type="entry name" value="MUTSd"/>
    <property type="match status" value="1"/>
</dbReference>
<dbReference type="PIRSF" id="PIRSF037677">
    <property type="entry name" value="DNA_mis_repair_Msh6"/>
    <property type="match status" value="1"/>
</dbReference>
<dbReference type="EMBL" id="CP011299">
    <property type="protein sequence ID" value="ANF17146.1"/>
    <property type="molecule type" value="Genomic_DNA"/>
</dbReference>
<dbReference type="FunFam" id="1.10.1420.10:FF:000001">
    <property type="entry name" value="DNA mismatch repair protein MutS"/>
    <property type="match status" value="1"/>
</dbReference>
<dbReference type="Gene3D" id="3.30.420.110">
    <property type="entry name" value="MutS, connector domain"/>
    <property type="match status" value="1"/>
</dbReference>
<evidence type="ECO:0000256" key="8">
    <source>
        <dbReference type="ARBA" id="ARBA00024647"/>
    </source>
</evidence>
<dbReference type="Proteomes" id="UP000077654">
    <property type="component" value="Chromosome"/>
</dbReference>
<dbReference type="PATRIC" id="fig|118110.3.peg.386"/>
<dbReference type="Pfam" id="PF05188">
    <property type="entry name" value="MutS_II"/>
    <property type="match status" value="1"/>
</dbReference>
<evidence type="ECO:0000256" key="11">
    <source>
        <dbReference type="SAM" id="Phobius"/>
    </source>
</evidence>
<keyword evidence="11" id="KW-1133">Transmembrane helix</keyword>
<keyword evidence="4 10" id="KW-0227">DNA damage</keyword>
<evidence type="ECO:0000256" key="7">
    <source>
        <dbReference type="ARBA" id="ARBA00023204"/>
    </source>
</evidence>
<dbReference type="InterPro" id="IPR045076">
    <property type="entry name" value="MutS"/>
</dbReference>
<dbReference type="InterPro" id="IPR005748">
    <property type="entry name" value="DNA_mismatch_repair_MutS"/>
</dbReference>
<protein>
    <recommendedName>
        <fullName evidence="2 9">DNA mismatch repair protein MutS</fullName>
    </recommendedName>
</protein>
<comment type="function">
    <text evidence="8">This protein is involved in the repair of mismatches in DNA. It is possible that it carries out the mismatch recognition step. This protein has a weak ATPase activity.</text>
</comment>
<evidence type="ECO:0000256" key="1">
    <source>
        <dbReference type="ARBA" id="ARBA00006271"/>
    </source>
</evidence>
<keyword evidence="11" id="KW-0472">Membrane</keyword>
<name>A0A172WDU0_BUCSC</name>
<keyword evidence="14" id="KW-1185">Reference proteome</keyword>
<dbReference type="InterPro" id="IPR017261">
    <property type="entry name" value="DNA_mismatch_repair_MutS/MSH"/>
</dbReference>
<dbReference type="SMART" id="SM00534">
    <property type="entry name" value="MUTSac"/>
    <property type="match status" value="1"/>
</dbReference>
<dbReference type="Pfam" id="PF05190">
    <property type="entry name" value="MutS_IV"/>
    <property type="match status" value="1"/>
</dbReference>
<dbReference type="InterPro" id="IPR007860">
    <property type="entry name" value="DNA_mmatch_repair_MutS_con_dom"/>
</dbReference>
<reference evidence="13 14" key="1">
    <citation type="submission" date="2015-04" db="EMBL/GenBank/DDBJ databases">
        <title>Buchnera aphidicola assembly.</title>
        <authorList>
            <person name="Zhang Y."/>
        </authorList>
    </citation>
    <scope>NUCLEOTIDE SEQUENCE [LARGE SCALE GENOMIC DNA]</scope>
    <source>
        <strain evidence="13 14">SC</strain>
    </source>
</reference>
<dbReference type="InterPro" id="IPR007861">
    <property type="entry name" value="DNA_mismatch_repair_MutS_clamp"/>
</dbReference>
<dbReference type="SUPFAM" id="SSF55271">
    <property type="entry name" value="DNA repair protein MutS, domain I"/>
    <property type="match status" value="1"/>
</dbReference>
<gene>
    <name evidence="13" type="ORF">XW81_01940</name>
</gene>
<dbReference type="NCBIfam" id="TIGR01070">
    <property type="entry name" value="mutS1"/>
    <property type="match status" value="1"/>
</dbReference>
<dbReference type="STRING" id="118110.XW81_01940"/>
<keyword evidence="11" id="KW-0812">Transmembrane</keyword>
<dbReference type="GO" id="GO:0005829">
    <property type="term" value="C:cytosol"/>
    <property type="evidence" value="ECO:0007669"/>
    <property type="project" value="TreeGrafter"/>
</dbReference>
<dbReference type="GO" id="GO:0006298">
    <property type="term" value="P:mismatch repair"/>
    <property type="evidence" value="ECO:0007669"/>
    <property type="project" value="UniProtKB-UniRule"/>
</dbReference>
<dbReference type="GO" id="GO:0140664">
    <property type="term" value="F:ATP-dependent DNA damage sensor activity"/>
    <property type="evidence" value="ECO:0007669"/>
    <property type="project" value="InterPro"/>
</dbReference>
<organism evidence="13 14">
    <name type="scientific">Buchnera aphidicola subsp. Schlechtendalia chinensis</name>
    <dbReference type="NCBI Taxonomy" id="118110"/>
    <lineage>
        <taxon>Bacteria</taxon>
        <taxon>Pseudomonadati</taxon>
        <taxon>Pseudomonadota</taxon>
        <taxon>Gammaproteobacteria</taxon>
        <taxon>Enterobacterales</taxon>
        <taxon>Erwiniaceae</taxon>
        <taxon>Buchnera</taxon>
    </lineage>
</organism>
<comment type="similarity">
    <text evidence="1 10">Belongs to the DNA mismatch repair MutS family.</text>
</comment>
<keyword evidence="7 10" id="KW-0234">DNA repair</keyword>
<dbReference type="PANTHER" id="PTHR11361">
    <property type="entry name" value="DNA MISMATCH REPAIR PROTEIN MUTS FAMILY MEMBER"/>
    <property type="match status" value="1"/>
</dbReference>
<dbReference type="InterPro" id="IPR016151">
    <property type="entry name" value="DNA_mismatch_repair_MutS_N"/>
</dbReference>
<dbReference type="PROSITE" id="PS00486">
    <property type="entry name" value="DNA_MISMATCH_REPAIR_2"/>
    <property type="match status" value="1"/>
</dbReference>
<dbReference type="FunFam" id="3.40.50.300:FF:000870">
    <property type="entry name" value="MutS protein homolog 4"/>
    <property type="match status" value="1"/>
</dbReference>
<evidence type="ECO:0000313" key="14">
    <source>
        <dbReference type="Proteomes" id="UP000077654"/>
    </source>
</evidence>
<keyword evidence="3 10" id="KW-0547">Nucleotide-binding</keyword>
<dbReference type="SUPFAM" id="SSF53150">
    <property type="entry name" value="DNA repair protein MutS, domain II"/>
    <property type="match status" value="1"/>
</dbReference>
<evidence type="ECO:0000256" key="2">
    <source>
        <dbReference type="ARBA" id="ARBA00021982"/>
    </source>
</evidence>
<dbReference type="Gene3D" id="3.40.50.300">
    <property type="entry name" value="P-loop containing nucleotide triphosphate hydrolases"/>
    <property type="match status" value="1"/>
</dbReference>
<dbReference type="OrthoDB" id="9802448at2"/>
<accession>A0A172WDU0</accession>
<evidence type="ECO:0000256" key="4">
    <source>
        <dbReference type="ARBA" id="ARBA00022763"/>
    </source>
</evidence>
<dbReference type="InterPro" id="IPR007695">
    <property type="entry name" value="DNA_mismatch_repair_MutS-lik_N"/>
</dbReference>
<dbReference type="SUPFAM" id="SSF52540">
    <property type="entry name" value="P-loop containing nucleoside triphosphate hydrolases"/>
    <property type="match status" value="1"/>
</dbReference>
<dbReference type="Gene3D" id="3.40.1170.10">
    <property type="entry name" value="DNA repair protein MutS, domain I"/>
    <property type="match status" value="1"/>
</dbReference>
<dbReference type="Pfam" id="PF00488">
    <property type="entry name" value="MutS_V"/>
    <property type="match status" value="1"/>
</dbReference>
<proteinExistence type="inferred from homology"/>
<keyword evidence="6 10" id="KW-0238">DNA-binding</keyword>
<dbReference type="FunFam" id="3.40.1170.10:FF:000001">
    <property type="entry name" value="DNA mismatch repair protein MutS"/>
    <property type="match status" value="1"/>
</dbReference>
<dbReference type="PANTHER" id="PTHR11361:SF34">
    <property type="entry name" value="DNA MISMATCH REPAIR PROTEIN MSH1, MITOCHONDRIAL"/>
    <property type="match status" value="1"/>
</dbReference>
<dbReference type="InterPro" id="IPR007696">
    <property type="entry name" value="DNA_mismatch_repair_MutS_core"/>
</dbReference>
<dbReference type="Pfam" id="PF05192">
    <property type="entry name" value="MutS_III"/>
    <property type="match status" value="1"/>
</dbReference>
<evidence type="ECO:0000259" key="12">
    <source>
        <dbReference type="PROSITE" id="PS00486"/>
    </source>
</evidence>
<evidence type="ECO:0000256" key="5">
    <source>
        <dbReference type="ARBA" id="ARBA00022840"/>
    </source>
</evidence>
<dbReference type="GO" id="GO:0005524">
    <property type="term" value="F:ATP binding"/>
    <property type="evidence" value="ECO:0007669"/>
    <property type="project" value="UniProtKB-UniRule"/>
</dbReference>
<dbReference type="Pfam" id="PF01624">
    <property type="entry name" value="MutS_I"/>
    <property type="match status" value="1"/>
</dbReference>
<dbReference type="InterPro" id="IPR036678">
    <property type="entry name" value="MutS_con_dom_sf"/>
</dbReference>
<evidence type="ECO:0000256" key="10">
    <source>
        <dbReference type="RuleBase" id="RU003756"/>
    </source>
</evidence>
<dbReference type="InterPro" id="IPR027417">
    <property type="entry name" value="P-loop_NTPase"/>
</dbReference>
<evidence type="ECO:0000256" key="9">
    <source>
        <dbReference type="NCBIfam" id="TIGR01070"/>
    </source>
</evidence>